<evidence type="ECO:0000256" key="5">
    <source>
        <dbReference type="ARBA" id="ARBA00023136"/>
    </source>
</evidence>
<evidence type="ECO:0000256" key="4">
    <source>
        <dbReference type="ARBA" id="ARBA00023034"/>
    </source>
</evidence>
<dbReference type="GO" id="GO:0005829">
    <property type="term" value="C:cytosol"/>
    <property type="evidence" value="ECO:0007669"/>
    <property type="project" value="GOC"/>
</dbReference>
<dbReference type="Proteomes" id="UP000242146">
    <property type="component" value="Unassembled WGS sequence"/>
</dbReference>
<feature type="domain" description="DOP1-like middle TPR" evidence="9">
    <location>
        <begin position="305"/>
        <end position="516"/>
    </location>
</feature>
<dbReference type="Pfam" id="PF24597">
    <property type="entry name" value="TPR_DOP1_M"/>
    <property type="match status" value="1"/>
</dbReference>
<evidence type="ECO:0000259" key="10">
    <source>
        <dbReference type="Pfam" id="PF24598"/>
    </source>
</evidence>
<feature type="domain" description="DOP1 N-terminal" evidence="8">
    <location>
        <begin position="8"/>
        <end position="296"/>
    </location>
</feature>
<evidence type="ECO:0000256" key="1">
    <source>
        <dbReference type="ARBA" id="ARBA00004395"/>
    </source>
</evidence>
<feature type="region of interest" description="Disordered" evidence="7">
    <location>
        <begin position="1084"/>
        <end position="1128"/>
    </location>
</feature>
<keyword evidence="5" id="KW-0472">Membrane</keyword>
<reference evidence="12 13" key="1">
    <citation type="submission" date="2016-07" db="EMBL/GenBank/DDBJ databases">
        <title>Pervasive Adenine N6-methylation of Active Genes in Fungi.</title>
        <authorList>
            <consortium name="DOE Joint Genome Institute"/>
            <person name="Mondo S.J."/>
            <person name="Dannebaum R.O."/>
            <person name="Kuo R.C."/>
            <person name="Labutti K."/>
            <person name="Haridas S."/>
            <person name="Kuo A."/>
            <person name="Salamov A."/>
            <person name="Ahrendt S.R."/>
            <person name="Lipzen A."/>
            <person name="Sullivan W."/>
            <person name="Andreopoulos W.B."/>
            <person name="Clum A."/>
            <person name="Lindquist E."/>
            <person name="Daum C."/>
            <person name="Ramamoorthy G.K."/>
            <person name="Gryganskyi A."/>
            <person name="Culley D."/>
            <person name="Magnuson J.K."/>
            <person name="James T.Y."/>
            <person name="O'Malley M.A."/>
            <person name="Stajich J.E."/>
            <person name="Spatafora J.W."/>
            <person name="Visel A."/>
            <person name="Grigoriev I.V."/>
        </authorList>
    </citation>
    <scope>NUCLEOTIDE SEQUENCE [LARGE SCALE GENOMIC DNA]</scope>
    <source>
        <strain evidence="12 13">NRRL 3301</strain>
    </source>
</reference>
<name>A0A1X2GXE0_9FUNG</name>
<evidence type="ECO:0000259" key="9">
    <source>
        <dbReference type="Pfam" id="PF24597"/>
    </source>
</evidence>
<proteinExistence type="inferred from homology"/>
<dbReference type="Pfam" id="PF24598">
    <property type="entry name" value="DOP1_C"/>
    <property type="match status" value="1"/>
</dbReference>
<dbReference type="EMBL" id="MCGT01000001">
    <property type="protein sequence ID" value="ORX62705.1"/>
    <property type="molecule type" value="Genomic_DNA"/>
</dbReference>
<dbReference type="InterPro" id="IPR007249">
    <property type="entry name" value="DOP1_N"/>
</dbReference>
<gene>
    <name evidence="12" type="ORF">DM01DRAFT_1314259</name>
</gene>
<protein>
    <submittedName>
        <fullName evidence="12">Uncharacterized protein</fullName>
    </submittedName>
</protein>
<evidence type="ECO:0000256" key="2">
    <source>
        <dbReference type="ARBA" id="ARBA00022448"/>
    </source>
</evidence>
<evidence type="ECO:0000313" key="12">
    <source>
        <dbReference type="EMBL" id="ORX62705.1"/>
    </source>
</evidence>
<dbReference type="InterPro" id="IPR056459">
    <property type="entry name" value="TPR_DOP1"/>
</dbReference>
<accession>A0A1X2GXE0</accession>
<comment type="similarity">
    <text evidence="6">Belongs to the DOP1 family.</text>
</comment>
<evidence type="ECO:0000259" key="11">
    <source>
        <dbReference type="Pfam" id="PF24601"/>
    </source>
</evidence>
<keyword evidence="2" id="KW-0813">Transport</keyword>
<keyword evidence="3" id="KW-0653">Protein transport</keyword>
<dbReference type="OrthoDB" id="297643at2759"/>
<dbReference type="GO" id="GO:0000139">
    <property type="term" value="C:Golgi membrane"/>
    <property type="evidence" value="ECO:0007669"/>
    <property type="project" value="UniProtKB-SubCell"/>
</dbReference>
<dbReference type="InterPro" id="IPR056457">
    <property type="entry name" value="DOP1_C"/>
</dbReference>
<feature type="region of interest" description="Disordered" evidence="7">
    <location>
        <begin position="1594"/>
        <end position="1638"/>
    </location>
</feature>
<evidence type="ECO:0000259" key="8">
    <source>
        <dbReference type="Pfam" id="PF04118"/>
    </source>
</evidence>
<feature type="compositionally biased region" description="Low complexity" evidence="7">
    <location>
        <begin position="1597"/>
        <end position="1638"/>
    </location>
</feature>
<dbReference type="GO" id="GO:0005802">
    <property type="term" value="C:trans-Golgi network"/>
    <property type="evidence" value="ECO:0007669"/>
    <property type="project" value="TreeGrafter"/>
</dbReference>
<dbReference type="GO" id="GO:0015031">
    <property type="term" value="P:protein transport"/>
    <property type="evidence" value="ECO:0007669"/>
    <property type="project" value="UniProtKB-KW"/>
</dbReference>
<evidence type="ECO:0000256" key="3">
    <source>
        <dbReference type="ARBA" id="ARBA00022927"/>
    </source>
</evidence>
<comment type="caution">
    <text evidence="12">The sequence shown here is derived from an EMBL/GenBank/DDBJ whole genome shotgun (WGS) entry which is preliminary data.</text>
</comment>
<dbReference type="STRING" id="101127.A0A1X2GXE0"/>
<feature type="domain" description="DOP1-like TPR" evidence="11">
    <location>
        <begin position="955"/>
        <end position="1203"/>
    </location>
</feature>
<organism evidence="12 13">
    <name type="scientific">Hesseltinella vesiculosa</name>
    <dbReference type="NCBI Taxonomy" id="101127"/>
    <lineage>
        <taxon>Eukaryota</taxon>
        <taxon>Fungi</taxon>
        <taxon>Fungi incertae sedis</taxon>
        <taxon>Mucoromycota</taxon>
        <taxon>Mucoromycotina</taxon>
        <taxon>Mucoromycetes</taxon>
        <taxon>Mucorales</taxon>
        <taxon>Cunninghamellaceae</taxon>
        <taxon>Hesseltinella</taxon>
    </lineage>
</organism>
<comment type="subcellular location">
    <subcellularLocation>
        <location evidence="1">Golgi apparatus membrane</location>
        <topology evidence="1">Peripheral membrane protein</topology>
    </subcellularLocation>
</comment>
<dbReference type="GO" id="GO:0005768">
    <property type="term" value="C:endosome"/>
    <property type="evidence" value="ECO:0007669"/>
    <property type="project" value="TreeGrafter"/>
</dbReference>
<dbReference type="PANTHER" id="PTHR14042:SF24">
    <property type="entry name" value="PROTEIN DOPEY-1 HOMOLOG"/>
    <property type="match status" value="1"/>
</dbReference>
<dbReference type="GO" id="GO:0006895">
    <property type="term" value="P:Golgi to endosome transport"/>
    <property type="evidence" value="ECO:0007669"/>
    <property type="project" value="InterPro"/>
</dbReference>
<sequence length="2161" mass="243777">MSEKEQSDPRYRKYVQLIERNLQSFDAVNEWADIISFLGRLLKSFQAYPQFRTIPHKHIVAKRLAQCLNPGFPAGVHQKTLEVYAYILETIGREQLAKDLPLWSIGLFPFVQYAATHVKPQLLNIIEKFYYPLGVQLRPAFRGLIIALLPALEEEGSEGFDKVVAMLDRLQNVAESPFFYACFWLVMINDDSLRAPALNYLLRRLPKITNKEDVALVLGGPENVALMIRAFAATLKDPNLLVQRGMLELLVQNYVLRFRTLAHDDLVTLTRSALSIVLRKDMSLNRRLYAWLLGTDTNAKAQLQYFHQFAEPAVIQAMRGLFHSTYPNSLKDVPEDDYATMIVDAQKPYKVLISLMDKWELGQPIVNRIFVDSLVSLYNHANHGLPEQEILQTANMWMEMVEPYMIWKKLYGLLDQMYPPLAAEVADKGAETLNLIEYTLHAFKFTDDDIRQMHLPLVIIAMAQTLKTALDDDNFMSTLRDTAQYIDIMVHILHQLPDLVYSDRQRKASIDDTSTIQSPEMEFHLDTDPVTYARTYYQLGDGRHRRSSTREMLGFSEDIDHNDGDLTSLAHQPAPALASENGHGDDLAAWMTLANRPTSTYVRGYVFKMTLTTYLIDFLVSFIRCHVALDITERSDVTNKATSSPPPLEKILHDMGSALIHVTRYWNEKEDQMSLEPRKLDLAHCLLMASQSSEFGVVDTSLSLLTQLMKNQFLDANVLKNPSVMSNIMDKLWSFLGPSTQLLHMRTVELIWLVTDAGVAYHVEQIMAKYLIVTKDVDRLASYEKFGVFWELSENMQDTASTFTRPMFIMLDLLREGSSPLDRRAGDSWIRCHLKSYGRLLQPFMTTLLSPQIIRRSVEKTIPYEYQQLYPAAPSMTPSPASIRQPPPPPAVIVPYYLYMRPFDMDIVDYILTTLNTLIRYGGMSVLKACKNYAVGAANNMAALIEQSLGITAQDCPHLNFLELLVHIGIRLIESEPCEKLHPRMIKPVRRIQLHACDMLYLIISKLDMVDMTITSMIQYAALSKLLFCIASGDLDIQQKLLHLVQATMAITAAHATSLGKSAHTQRRSSVTYGPEGVSSTWQANASHAAPSATSTSTNTNVTIPTPSLTTSHLQPSGHSTPSSPIVSTGDIQQDAVILGHDTCNLYLKCVMDAFHTPNNRALLTHWMDFVLVTLPHLRQAFRQVMMPLLALLCEQVYMCNETVRLLMHGGTVASTPGNKPPTYPMASHHHPLQQKLQPWAVRSQETLPLIQEQGAVMGGPEADILVFLNGLEKLLMMGLLDRSVSDMWTGGASSRKQPVPLTKLPLLLPCIDDQLELYGLSQWMKQHYHQRPDQLQQQQARQVLLLQFPLLLHLLLDVWRVFRQPHWASATVRVMGQAKKEAVWQSFAFAADHVKARLESSFEFLYKHFPVDVIEAFVEIFYIENPVALECEAPTNVYKLDVLEILSAIPTSSSQQVLAILLDSIRQRSPGIQHRRRTITRQGKLTDTALLRFAEIYCQAMVKPEALASLWPLIHPFAKEYLSQASSYKLMLPGLLRLLTVGLTSFMKVSEDKKMRKEAQDLYQRCVDYCILLAGRSFDQGLWLRRTALYDDDDGSSSTHTSPYAMPSTNSSTTTANTMASAQHPQNTLATHPTLSSTAASASSLGVQDLAGSPQTSPSSTTSAVAVIASATAMVTAAMEGSIMPLFGYTLGGTTGDTTTGERSAFKTTTNSDSTTITPVLSEMDAQGYHPSLLDDHATATAMDTLYPRNLSLTQVPDLERLATWKAKEEFLILHLNHYLAERVLPHLRVLLGGDQDRVNAVLANLVYYVIGPTLRSRQGSMLASPATTFRFGRALLHGPSLVLDQVVAMAHMPFTYKTWRKDMWDAFNDSKFFLMASSNAHKWCQILTTVFTIEKDRFLELLGKINTAAIVSSGAFPFTSSNRDHDTLMRALQLRRLSFVLYAGHQDQYVPQLPLIQEKLVDLLKLDHGEAVHVDIYLCLRILLLRFSQKHLVNFWPVLISELMRLFSSYLTSLQDRPEEATIALAGCKFLDLVCTLELDSFQVYQWMFICDTIDVMIKQQQDMDDCMAMIDKLDAKLMQGEETKRETAVSTGLRQELVTTFGGKRRPMLTMTSISSIQQLRFFVEHVSANAYQSSYMLCKPDIPFIEDLLLHDLIDLE</sequence>
<keyword evidence="13" id="KW-1185">Reference proteome</keyword>
<dbReference type="InterPro" id="IPR040314">
    <property type="entry name" value="DOP1"/>
</dbReference>
<feature type="domain" description="DOP1-like C-terminal" evidence="10">
    <location>
        <begin position="1787"/>
        <end position="2139"/>
    </location>
</feature>
<dbReference type="Pfam" id="PF24601">
    <property type="entry name" value="TPR_DOP1"/>
    <property type="match status" value="1"/>
</dbReference>
<feature type="compositionally biased region" description="Polar residues" evidence="7">
    <location>
        <begin position="1109"/>
        <end position="1128"/>
    </location>
</feature>
<dbReference type="PANTHER" id="PTHR14042">
    <property type="entry name" value="DOPEY-RELATED"/>
    <property type="match status" value="1"/>
</dbReference>
<keyword evidence="4" id="KW-0333">Golgi apparatus</keyword>
<evidence type="ECO:0000256" key="6">
    <source>
        <dbReference type="ARBA" id="ARBA00046326"/>
    </source>
</evidence>
<evidence type="ECO:0000256" key="7">
    <source>
        <dbReference type="SAM" id="MobiDB-lite"/>
    </source>
</evidence>
<dbReference type="InterPro" id="IPR056458">
    <property type="entry name" value="TPR_DOP1_M"/>
</dbReference>
<dbReference type="Pfam" id="PF04118">
    <property type="entry name" value="Dopey_N"/>
    <property type="match status" value="1"/>
</dbReference>
<evidence type="ECO:0000313" key="13">
    <source>
        <dbReference type="Proteomes" id="UP000242146"/>
    </source>
</evidence>
<feature type="compositionally biased region" description="Low complexity" evidence="7">
    <location>
        <begin position="1084"/>
        <end position="1108"/>
    </location>
</feature>